<comment type="similarity">
    <text evidence="2 6">Belongs to the ERGIC family.</text>
</comment>
<organism evidence="10">
    <name type="scientific">Vanderwaltozyma polyspora (strain ATCC 22028 / DSM 70294 / BCRC 21397 / CBS 2163 / NBRC 10782 / NRRL Y-8283 / UCD 57-17)</name>
    <name type="common">Kluyveromyces polysporus</name>
    <dbReference type="NCBI Taxonomy" id="436907"/>
    <lineage>
        <taxon>Eukaryota</taxon>
        <taxon>Fungi</taxon>
        <taxon>Dikarya</taxon>
        <taxon>Ascomycota</taxon>
        <taxon>Saccharomycotina</taxon>
        <taxon>Saccharomycetes</taxon>
        <taxon>Saccharomycetales</taxon>
        <taxon>Saccharomycetaceae</taxon>
        <taxon>Vanderwaltozyma</taxon>
    </lineage>
</organism>
<reference evidence="9 10" key="1">
    <citation type="journal article" date="2007" name="Proc. Natl. Acad. Sci. U.S.A.">
        <title>Independent sorting-out of thousands of duplicated gene pairs in two yeast species descended from a whole-genome duplication.</title>
        <authorList>
            <person name="Scannell D.R."/>
            <person name="Frank A.C."/>
            <person name="Conant G.C."/>
            <person name="Byrne K.P."/>
            <person name="Woolfit M."/>
            <person name="Wolfe K.H."/>
        </authorList>
    </citation>
    <scope>NUCLEOTIDE SEQUENCE [LARGE SCALE GENOMIC DNA]</scope>
    <source>
        <strain evidence="10">ATCC 22028 / DSM 70294 / BCRC 21397 / CBS 2163 / NBRC 10782 / NRRL Y-8283 / UCD 57-17</strain>
    </source>
</reference>
<comment type="subcellular location">
    <subcellularLocation>
        <location evidence="6">Endoplasmic reticulum membrane</location>
        <topology evidence="6">Multi-pass membrane protein</topology>
    </subcellularLocation>
    <subcellularLocation>
        <location evidence="6">Endoplasmic reticulum-Golgi intermediate compartment membrane</location>
        <topology evidence="6">Multi-pass membrane protein</topology>
    </subcellularLocation>
    <subcellularLocation>
        <location evidence="6">Golgi apparatus membrane</location>
        <topology evidence="6">Multi-pass membrane protein</topology>
    </subcellularLocation>
    <subcellularLocation>
        <location evidence="1">Membrane</location>
        <topology evidence="1">Multi-pass membrane protein</topology>
    </subcellularLocation>
</comment>
<feature type="domain" description="Endoplasmic reticulum vesicle transporter N-terminal" evidence="8">
    <location>
        <begin position="7"/>
        <end position="96"/>
    </location>
</feature>
<dbReference type="GO" id="GO:0006888">
    <property type="term" value="P:endoplasmic reticulum to Golgi vesicle-mediated transport"/>
    <property type="evidence" value="ECO:0007669"/>
    <property type="project" value="UniProtKB-UniRule"/>
</dbReference>
<dbReference type="GO" id="GO:0006890">
    <property type="term" value="P:retrograde vesicle-mediated transport, Golgi to endoplasmic reticulum"/>
    <property type="evidence" value="ECO:0007669"/>
    <property type="project" value="TreeGrafter"/>
</dbReference>
<keyword evidence="6" id="KW-0256">Endoplasmic reticulum</keyword>
<dbReference type="EMBL" id="DS480407">
    <property type="protein sequence ID" value="EDO17274.1"/>
    <property type="molecule type" value="Genomic_DNA"/>
</dbReference>
<dbReference type="PhylomeDB" id="A7TKE7"/>
<proteinExistence type="inferred from homology"/>
<dbReference type="KEGG" id="vpo:Kpol_538p34"/>
<keyword evidence="6" id="KW-0333">Golgi apparatus</keyword>
<evidence type="ECO:0000256" key="5">
    <source>
        <dbReference type="ARBA" id="ARBA00023136"/>
    </source>
</evidence>
<comment type="function">
    <text evidence="6">Plays a role in transport between endoplasmic reticulum and Golgi.</text>
</comment>
<dbReference type="AlphaFoldDB" id="A7TKE7"/>
<evidence type="ECO:0000256" key="2">
    <source>
        <dbReference type="ARBA" id="ARBA00005648"/>
    </source>
</evidence>
<dbReference type="PANTHER" id="PTHR10984:SF25">
    <property type="entry name" value="ENDOPLASMIC RETICULUM-GOLGI INTERMEDIATE COMPARTMENT PROTEIN 3"/>
    <property type="match status" value="1"/>
</dbReference>
<evidence type="ECO:0000256" key="4">
    <source>
        <dbReference type="ARBA" id="ARBA00022989"/>
    </source>
</evidence>
<dbReference type="GeneID" id="5545480"/>
<keyword evidence="6" id="KW-0931">ER-Golgi transport</keyword>
<sequence length="405" mass="45852">MSKKSKLSSLDAFARPDEEVRIRTKMGGIITISCILTTLYLLSWEWSKFREVISKPQLVVDRDHSSKLELNLDISFPNVPCDFINLDIMDDSGDLQLDVLEYGFTKTRLDPDGKVLETDDFDMYKQDGAPSTDPNYCGPCYGSIDQSKNDEVEASERVCCQTCEDVRKAYVKAGWAFYDGKGIEQCEQEGYVKKINSHLNEGCRVAGSASLNRIQGNIHFAPGKSFQTVRGHFHDQSLYERNPQLNFNHIIHHFSFGKEIPTKLASRHSKNIVNPLDGRSVAPERDTHLHQFSYYTKIVPTRFEYLNKAVVDTAQFSATYHDRPLRGGADDDHPNTFHFRSGIPGVFFFFDASPIKVINKEYISGSWSSFFLNCITSIGGVLAVGSMLDRLMYKAQRSFLGKKSQ</sequence>
<dbReference type="InterPro" id="IPR012936">
    <property type="entry name" value="Erv_C"/>
</dbReference>
<protein>
    <recommendedName>
        <fullName evidence="6">Endoplasmic reticulum-Golgi intermediate compartment protein</fullName>
    </recommendedName>
</protein>
<dbReference type="InterPro" id="IPR039542">
    <property type="entry name" value="Erv_N"/>
</dbReference>
<dbReference type="GO" id="GO:0000139">
    <property type="term" value="C:Golgi membrane"/>
    <property type="evidence" value="ECO:0007669"/>
    <property type="project" value="UniProtKB-SubCell"/>
</dbReference>
<feature type="domain" description="Endoplasmic reticulum vesicle transporter C-terminal" evidence="7">
    <location>
        <begin position="140"/>
        <end position="389"/>
    </location>
</feature>
<comment type="caution">
    <text evidence="6">Lacks conserved residue(s) required for the propagation of feature annotation.</text>
</comment>
<dbReference type="RefSeq" id="XP_001645132.1">
    <property type="nucleotide sequence ID" value="XM_001645082.1"/>
</dbReference>
<feature type="transmembrane region" description="Helical" evidence="6">
    <location>
        <begin position="367"/>
        <end position="388"/>
    </location>
</feature>
<dbReference type="Pfam" id="PF07970">
    <property type="entry name" value="COPIIcoated_ERV"/>
    <property type="match status" value="1"/>
</dbReference>
<dbReference type="FunCoup" id="A7TKE7">
    <property type="interactions" value="752"/>
</dbReference>
<dbReference type="OMA" id="QRHEGCR"/>
<keyword evidence="6" id="KW-0813">Transport</keyword>
<keyword evidence="4 6" id="KW-1133">Transmembrane helix</keyword>
<gene>
    <name evidence="9" type="ORF">Kpol_538p34</name>
</gene>
<evidence type="ECO:0000313" key="9">
    <source>
        <dbReference type="EMBL" id="EDO17274.1"/>
    </source>
</evidence>
<evidence type="ECO:0000256" key="3">
    <source>
        <dbReference type="ARBA" id="ARBA00022692"/>
    </source>
</evidence>
<dbReference type="GO" id="GO:0005789">
    <property type="term" value="C:endoplasmic reticulum membrane"/>
    <property type="evidence" value="ECO:0007669"/>
    <property type="project" value="UniProtKB-SubCell"/>
</dbReference>
<name>A7TKE7_VANPO</name>
<dbReference type="PANTHER" id="PTHR10984">
    <property type="entry name" value="ENDOPLASMIC RETICULUM-GOLGI INTERMEDIATE COMPARTMENT PROTEIN"/>
    <property type="match status" value="1"/>
</dbReference>
<dbReference type="STRING" id="436907.A7TKE7"/>
<dbReference type="GO" id="GO:0030134">
    <property type="term" value="C:COPII-coated ER to Golgi transport vesicle"/>
    <property type="evidence" value="ECO:0007669"/>
    <property type="project" value="TreeGrafter"/>
</dbReference>
<evidence type="ECO:0000313" key="10">
    <source>
        <dbReference type="Proteomes" id="UP000000267"/>
    </source>
</evidence>
<dbReference type="InParanoid" id="A7TKE7"/>
<dbReference type="Proteomes" id="UP000000267">
    <property type="component" value="Unassembled WGS sequence"/>
</dbReference>
<evidence type="ECO:0000259" key="8">
    <source>
        <dbReference type="Pfam" id="PF13850"/>
    </source>
</evidence>
<evidence type="ECO:0000256" key="6">
    <source>
        <dbReference type="RuleBase" id="RU369013"/>
    </source>
</evidence>
<evidence type="ECO:0000256" key="1">
    <source>
        <dbReference type="ARBA" id="ARBA00004141"/>
    </source>
</evidence>
<dbReference type="GO" id="GO:0033116">
    <property type="term" value="C:endoplasmic reticulum-Golgi intermediate compartment membrane"/>
    <property type="evidence" value="ECO:0007669"/>
    <property type="project" value="UniProtKB-SubCell"/>
</dbReference>
<dbReference type="HOGENOM" id="CLU_034705_1_0_1"/>
<dbReference type="eggNOG" id="KOG2667">
    <property type="taxonomic scope" value="Eukaryota"/>
</dbReference>
<dbReference type="Pfam" id="PF13850">
    <property type="entry name" value="ERGIC_N"/>
    <property type="match status" value="1"/>
</dbReference>
<evidence type="ECO:0000259" key="7">
    <source>
        <dbReference type="Pfam" id="PF07970"/>
    </source>
</evidence>
<dbReference type="OrthoDB" id="270930at2759"/>
<keyword evidence="5 6" id="KW-0472">Membrane</keyword>
<keyword evidence="10" id="KW-1185">Reference proteome</keyword>
<keyword evidence="3 6" id="KW-0812">Transmembrane</keyword>
<dbReference type="InterPro" id="IPR045888">
    <property type="entry name" value="Erv"/>
</dbReference>
<accession>A7TKE7</accession>